<dbReference type="GO" id="GO:0005198">
    <property type="term" value="F:structural molecule activity"/>
    <property type="evidence" value="ECO:0007669"/>
    <property type="project" value="InterPro"/>
</dbReference>
<gene>
    <name evidence="1" type="ORF">A3860_32735</name>
</gene>
<keyword evidence="2" id="KW-1185">Reference proteome</keyword>
<sequence>MDTFYQTTGFHFAVHFSAGDRGSVDVRFQSVAGLDSTLDIETIKEGGENRFEHVIPTRRRFGPLVLKRGLIGPLSSPVANWLKKTFEGEPFDAATGNENFQVIDTVIIDLLGEDHQPLMSWTVTNVWPRSWKIAEMNAERSEVLIETLELNYNRLIFSELKSFNTK</sequence>
<protein>
    <recommendedName>
        <fullName evidence="3">Glycerol acyltransferase</fullName>
    </recommendedName>
</protein>
<proteinExistence type="predicted"/>
<dbReference type="InterPro" id="IPR011747">
    <property type="entry name" value="CHP02241"/>
</dbReference>
<dbReference type="NCBIfam" id="TIGR02241">
    <property type="entry name" value="conserved hypothetical phage tail region protein"/>
    <property type="match status" value="1"/>
</dbReference>
<evidence type="ECO:0008006" key="3">
    <source>
        <dbReference type="Google" id="ProtNLM"/>
    </source>
</evidence>
<dbReference type="PANTHER" id="PTHR38009">
    <property type="entry name" value="CONSERVED HYPOTHETICAL PHAGE TAIL PROTEIN"/>
    <property type="match status" value="1"/>
</dbReference>
<evidence type="ECO:0000313" key="2">
    <source>
        <dbReference type="Proteomes" id="UP000192796"/>
    </source>
</evidence>
<evidence type="ECO:0000313" key="1">
    <source>
        <dbReference type="EMBL" id="OQP60583.1"/>
    </source>
</evidence>
<accession>A0A1V9FQF4</accession>
<dbReference type="PANTHER" id="PTHR38009:SF1">
    <property type="entry name" value="CONSERVED HYPOTHETICAL PHAGE TAIL PROTEIN"/>
    <property type="match status" value="1"/>
</dbReference>
<comment type="caution">
    <text evidence="1">The sequence shown here is derived from an EMBL/GenBank/DDBJ whole genome shotgun (WGS) entry which is preliminary data.</text>
</comment>
<dbReference type="RefSeq" id="WP_081152704.1">
    <property type="nucleotide sequence ID" value="NZ_LVYD01000060.1"/>
</dbReference>
<dbReference type="EMBL" id="LVYD01000060">
    <property type="protein sequence ID" value="OQP60583.1"/>
    <property type="molecule type" value="Genomic_DNA"/>
</dbReference>
<organism evidence="1 2">
    <name type="scientific">Niastella vici</name>
    <dbReference type="NCBI Taxonomy" id="1703345"/>
    <lineage>
        <taxon>Bacteria</taxon>
        <taxon>Pseudomonadati</taxon>
        <taxon>Bacteroidota</taxon>
        <taxon>Chitinophagia</taxon>
        <taxon>Chitinophagales</taxon>
        <taxon>Chitinophagaceae</taxon>
        <taxon>Niastella</taxon>
    </lineage>
</organism>
<dbReference type="Proteomes" id="UP000192796">
    <property type="component" value="Unassembled WGS sequence"/>
</dbReference>
<dbReference type="InterPro" id="IPR010667">
    <property type="entry name" value="Phage_T4_Gp19"/>
</dbReference>
<dbReference type="Pfam" id="PF06841">
    <property type="entry name" value="Phage_T4_gp19"/>
    <property type="match status" value="1"/>
</dbReference>
<dbReference type="OrthoDB" id="9799891at2"/>
<reference evidence="1 2" key="1">
    <citation type="submission" date="2016-03" db="EMBL/GenBank/DDBJ databases">
        <title>Niastella vici sp. nov., isolated from farmland soil.</title>
        <authorList>
            <person name="Chen L."/>
            <person name="Wang D."/>
            <person name="Yang S."/>
            <person name="Wang G."/>
        </authorList>
    </citation>
    <scope>NUCLEOTIDE SEQUENCE [LARGE SCALE GENOMIC DNA]</scope>
    <source>
        <strain evidence="1 2">DJ57</strain>
    </source>
</reference>
<dbReference type="AlphaFoldDB" id="A0A1V9FQF4"/>
<name>A0A1V9FQF4_9BACT</name>
<dbReference type="STRING" id="1703345.A3860_32735"/>